<protein>
    <submittedName>
        <fullName evidence="2">Uncharacterized protein</fullName>
    </submittedName>
</protein>
<organism evidence="2 3">
    <name type="scientific">Sphaerobolus stellatus (strain SS14)</name>
    <dbReference type="NCBI Taxonomy" id="990650"/>
    <lineage>
        <taxon>Eukaryota</taxon>
        <taxon>Fungi</taxon>
        <taxon>Dikarya</taxon>
        <taxon>Basidiomycota</taxon>
        <taxon>Agaricomycotina</taxon>
        <taxon>Agaricomycetes</taxon>
        <taxon>Phallomycetidae</taxon>
        <taxon>Geastrales</taxon>
        <taxon>Sphaerobolaceae</taxon>
        <taxon>Sphaerobolus</taxon>
    </lineage>
</organism>
<dbReference type="SUPFAM" id="SSF63825">
    <property type="entry name" value="YWTD domain"/>
    <property type="match status" value="1"/>
</dbReference>
<evidence type="ECO:0000313" key="2">
    <source>
        <dbReference type="EMBL" id="KIJ40752.1"/>
    </source>
</evidence>
<evidence type="ECO:0000256" key="1">
    <source>
        <dbReference type="SAM" id="SignalP"/>
    </source>
</evidence>
<gene>
    <name evidence="2" type="ORF">M422DRAFT_780663</name>
</gene>
<feature type="chain" id="PRO_5002204669" evidence="1">
    <location>
        <begin position="19"/>
        <end position="538"/>
    </location>
</feature>
<name>A0A0C9VH58_SPHS4</name>
<dbReference type="OrthoDB" id="10006285at2759"/>
<dbReference type="EMBL" id="KN837142">
    <property type="protein sequence ID" value="KIJ40752.1"/>
    <property type="molecule type" value="Genomic_DNA"/>
</dbReference>
<dbReference type="Proteomes" id="UP000054279">
    <property type="component" value="Unassembled WGS sequence"/>
</dbReference>
<dbReference type="InterPro" id="IPR015943">
    <property type="entry name" value="WD40/YVTN_repeat-like_dom_sf"/>
</dbReference>
<dbReference type="HOGENOM" id="CLU_037887_0_0_1"/>
<accession>A0A0C9VH58</accession>
<keyword evidence="3" id="KW-1185">Reference proteome</keyword>
<feature type="signal peptide" evidence="1">
    <location>
        <begin position="1"/>
        <end position="18"/>
    </location>
</feature>
<dbReference type="Gene3D" id="2.130.10.10">
    <property type="entry name" value="YVTN repeat-like/Quinoprotein amine dehydrogenase"/>
    <property type="match status" value="1"/>
</dbReference>
<evidence type="ECO:0000313" key="3">
    <source>
        <dbReference type="Proteomes" id="UP000054279"/>
    </source>
</evidence>
<proteinExistence type="predicted"/>
<reference evidence="2 3" key="1">
    <citation type="submission" date="2014-06" db="EMBL/GenBank/DDBJ databases">
        <title>Evolutionary Origins and Diversification of the Mycorrhizal Mutualists.</title>
        <authorList>
            <consortium name="DOE Joint Genome Institute"/>
            <consortium name="Mycorrhizal Genomics Consortium"/>
            <person name="Kohler A."/>
            <person name="Kuo A."/>
            <person name="Nagy L.G."/>
            <person name="Floudas D."/>
            <person name="Copeland A."/>
            <person name="Barry K.W."/>
            <person name="Cichocki N."/>
            <person name="Veneault-Fourrey C."/>
            <person name="LaButti K."/>
            <person name="Lindquist E.A."/>
            <person name="Lipzen A."/>
            <person name="Lundell T."/>
            <person name="Morin E."/>
            <person name="Murat C."/>
            <person name="Riley R."/>
            <person name="Ohm R."/>
            <person name="Sun H."/>
            <person name="Tunlid A."/>
            <person name="Henrissat B."/>
            <person name="Grigoriev I.V."/>
            <person name="Hibbett D.S."/>
            <person name="Martin F."/>
        </authorList>
    </citation>
    <scope>NUCLEOTIDE SEQUENCE [LARGE SCALE GENOMIC DNA]</scope>
    <source>
        <strain evidence="2 3">SS14</strain>
    </source>
</reference>
<sequence>MKVAATLAFALLPYLTKGNPLQAAATKPGVVAAAYFATNQPDGNFVVSNEIGSDGKLTGVKAAFSADGVGSIITGVPAAPDPLLSQGSITISGNKLYVINAGSNSIAAFDIDTTDPTKLRRIGRAVNSGGEFPISVAVSEKRGLVCALNGGRVNGVSCFKPSDSKGLVPVPNTQRLLNLNQTTPPNFALGNGFGQVLFNEAENQLLATVQRVNGTQRGFLAVWDINPLTGALSKNFRELNVTGASLPFGMTILPGKNAALVTDPALGYEIFDLSGQNRRGIFPFQAEGAMNCWALHSQKTDHVFLIDFGTSLINEVAVDRNLGSSIVSQLALAKDSFLSDSQIATVHGNEYLYVLTLGKDLVTVLSLNGPGKMTVVQQFPLGDAVRKLGISEDDIWMYLEIYNLSLTNHTIRNCSFPFLFKDVTFCGLPIHMEQDFERLLEHFIRMQERAQFYRETTSIAGAIRRVTAQNWLKSDHEFPEEITGEVDVEAGSMLFGQHGEIMLDVFDLINALPSLQTVVFREDLTGSTEPPIKKQVKV</sequence>
<dbReference type="AlphaFoldDB" id="A0A0C9VH58"/>
<keyword evidence="1" id="KW-0732">Signal</keyword>